<dbReference type="Proteomes" id="UP000253529">
    <property type="component" value="Unassembled WGS sequence"/>
</dbReference>
<evidence type="ECO:0000313" key="2">
    <source>
        <dbReference type="Proteomes" id="UP000253529"/>
    </source>
</evidence>
<evidence type="ECO:0000313" key="1">
    <source>
        <dbReference type="EMBL" id="RBP09061.1"/>
    </source>
</evidence>
<accession>A0A366F335</accession>
<dbReference type="OrthoDB" id="7851523at2"/>
<sequence>MTDEAPNATVADYKRLLQQVCDKRPSGTRGRLAAALGASRSFVSQLVNPVYAMPIPAQHLEAIFEVCHFSPAEREAFLAAYDEAHPGRRDSGAAPAATRAISLTAPDLGSARRNQAFDDMLAEHVHHLARLVAALKD</sequence>
<keyword evidence="2" id="KW-1185">Reference proteome</keyword>
<comment type="caution">
    <text evidence="1">The sequence shown here is derived from an EMBL/GenBank/DDBJ whole genome shotgun (WGS) entry which is preliminary data.</text>
</comment>
<dbReference type="EMBL" id="QNRK01000023">
    <property type="protein sequence ID" value="RBP09061.1"/>
    <property type="molecule type" value="Genomic_DNA"/>
</dbReference>
<name>A0A366F335_9HYPH</name>
<organism evidence="1 2">
    <name type="scientific">Roseiarcus fermentans</name>
    <dbReference type="NCBI Taxonomy" id="1473586"/>
    <lineage>
        <taxon>Bacteria</taxon>
        <taxon>Pseudomonadati</taxon>
        <taxon>Pseudomonadota</taxon>
        <taxon>Alphaproteobacteria</taxon>
        <taxon>Hyphomicrobiales</taxon>
        <taxon>Roseiarcaceae</taxon>
        <taxon>Roseiarcus</taxon>
    </lineage>
</organism>
<dbReference type="AlphaFoldDB" id="A0A366F335"/>
<protein>
    <submittedName>
        <fullName evidence="1">Uncharacterized protein</fullName>
    </submittedName>
</protein>
<proteinExistence type="predicted"/>
<dbReference type="RefSeq" id="WP_113890919.1">
    <property type="nucleotide sequence ID" value="NZ_QNRK01000023.1"/>
</dbReference>
<reference evidence="1 2" key="1">
    <citation type="submission" date="2018-06" db="EMBL/GenBank/DDBJ databases">
        <title>Genomic Encyclopedia of Type Strains, Phase IV (KMG-IV): sequencing the most valuable type-strain genomes for metagenomic binning, comparative biology and taxonomic classification.</title>
        <authorList>
            <person name="Goeker M."/>
        </authorList>
    </citation>
    <scope>NUCLEOTIDE SEQUENCE [LARGE SCALE GENOMIC DNA]</scope>
    <source>
        <strain evidence="1 2">DSM 24875</strain>
    </source>
</reference>
<gene>
    <name evidence="1" type="ORF">DFR50_12330</name>
</gene>